<organism evidence="8 9">
    <name type="scientific">Ciona savignyi</name>
    <name type="common">Pacific transparent sea squirt</name>
    <dbReference type="NCBI Taxonomy" id="51511"/>
    <lineage>
        <taxon>Eukaryota</taxon>
        <taxon>Metazoa</taxon>
        <taxon>Chordata</taxon>
        <taxon>Tunicata</taxon>
        <taxon>Ascidiacea</taxon>
        <taxon>Phlebobranchia</taxon>
        <taxon>Cionidae</taxon>
        <taxon>Ciona</taxon>
    </lineage>
</organism>
<dbReference type="Pfam" id="PF02121">
    <property type="entry name" value="IP_trans"/>
    <property type="match status" value="1"/>
</dbReference>
<dbReference type="InterPro" id="IPR001666">
    <property type="entry name" value="PI_transfer"/>
</dbReference>
<keyword evidence="5" id="KW-0106">Calcium</keyword>
<dbReference type="AlphaFoldDB" id="H2Y8N2"/>
<evidence type="ECO:0000256" key="1">
    <source>
        <dbReference type="ARBA" id="ARBA00004184"/>
    </source>
</evidence>
<dbReference type="GO" id="GO:0012505">
    <property type="term" value="C:endomembrane system"/>
    <property type="evidence" value="ECO:0007669"/>
    <property type="project" value="UniProtKB-SubCell"/>
</dbReference>
<dbReference type="InterPro" id="IPR023214">
    <property type="entry name" value="HAD_sf"/>
</dbReference>
<dbReference type="SMART" id="SM01127">
    <property type="entry name" value="DDHD"/>
    <property type="match status" value="1"/>
</dbReference>
<dbReference type="STRING" id="51511.ENSCSAVP00000001680"/>
<dbReference type="GO" id="GO:0031210">
    <property type="term" value="F:phosphatidylcholine binding"/>
    <property type="evidence" value="ECO:0007669"/>
    <property type="project" value="TreeGrafter"/>
</dbReference>
<dbReference type="InParanoid" id="H2Y8N2"/>
<dbReference type="Gene3D" id="3.40.50.1000">
    <property type="entry name" value="HAD superfamily/HAD-like"/>
    <property type="match status" value="1"/>
</dbReference>
<dbReference type="SMART" id="SM00775">
    <property type="entry name" value="LNS2"/>
    <property type="match status" value="1"/>
</dbReference>
<dbReference type="InterPro" id="IPR036412">
    <property type="entry name" value="HAD-like_sf"/>
</dbReference>
<dbReference type="GO" id="GO:0008525">
    <property type="term" value="F:phosphatidylcholine transporter activity"/>
    <property type="evidence" value="ECO:0007669"/>
    <property type="project" value="TreeGrafter"/>
</dbReference>
<dbReference type="InterPro" id="IPR023393">
    <property type="entry name" value="START-like_dom_sf"/>
</dbReference>
<dbReference type="InterPro" id="IPR031315">
    <property type="entry name" value="LNS2/PITP"/>
</dbReference>
<dbReference type="GO" id="GO:0008526">
    <property type="term" value="F:phosphatidylinositol transfer activity"/>
    <property type="evidence" value="ECO:0007669"/>
    <property type="project" value="TreeGrafter"/>
</dbReference>
<evidence type="ECO:0000256" key="4">
    <source>
        <dbReference type="ARBA" id="ARBA00022553"/>
    </source>
</evidence>
<dbReference type="Pfam" id="PF24694">
    <property type="entry name" value="LNS2_PITM1-3"/>
    <property type="match status" value="1"/>
</dbReference>
<evidence type="ECO:0000256" key="2">
    <source>
        <dbReference type="ARBA" id="ARBA00010316"/>
    </source>
</evidence>
<keyword evidence="9" id="KW-1185">Reference proteome</keyword>
<reference evidence="9" key="1">
    <citation type="submission" date="2003-08" db="EMBL/GenBank/DDBJ databases">
        <authorList>
            <person name="Birren B."/>
            <person name="Nusbaum C."/>
            <person name="Abebe A."/>
            <person name="Abouelleil A."/>
            <person name="Adekoya E."/>
            <person name="Ait-zahra M."/>
            <person name="Allen N."/>
            <person name="Allen T."/>
            <person name="An P."/>
            <person name="Anderson M."/>
            <person name="Anderson S."/>
            <person name="Arachchi H."/>
            <person name="Armbruster J."/>
            <person name="Bachantsang P."/>
            <person name="Baldwin J."/>
            <person name="Barry A."/>
            <person name="Bayul T."/>
            <person name="Blitshsteyn B."/>
            <person name="Bloom T."/>
            <person name="Blye J."/>
            <person name="Boguslavskiy L."/>
            <person name="Borowsky M."/>
            <person name="Boukhgalter B."/>
            <person name="Brunache A."/>
            <person name="Butler J."/>
            <person name="Calixte N."/>
            <person name="Calvo S."/>
            <person name="Camarata J."/>
            <person name="Campo K."/>
            <person name="Chang J."/>
            <person name="Cheshatsang Y."/>
            <person name="Citroen M."/>
            <person name="Collymore A."/>
            <person name="Considine T."/>
            <person name="Cook A."/>
            <person name="Cooke P."/>
            <person name="Corum B."/>
            <person name="Cuomo C."/>
            <person name="David R."/>
            <person name="Dawoe T."/>
            <person name="Degray S."/>
            <person name="Dodge S."/>
            <person name="Dooley K."/>
            <person name="Dorje P."/>
            <person name="Dorjee K."/>
            <person name="Dorris L."/>
            <person name="Duffey N."/>
            <person name="Dupes A."/>
            <person name="Elkins T."/>
            <person name="Engels R."/>
            <person name="Erickson J."/>
            <person name="Farina A."/>
            <person name="Faro S."/>
            <person name="Ferreira P."/>
            <person name="Fischer H."/>
            <person name="Fitzgerald M."/>
            <person name="Foley K."/>
            <person name="Gage D."/>
            <person name="Galagan J."/>
            <person name="Gearin G."/>
            <person name="Gnerre S."/>
            <person name="Gnirke A."/>
            <person name="Goyette A."/>
            <person name="Graham J."/>
            <person name="Grandbois E."/>
            <person name="Gyaltsen K."/>
            <person name="Hafez N."/>
            <person name="Hagopian D."/>
            <person name="Hagos B."/>
            <person name="Hall J."/>
            <person name="Hatcher B."/>
            <person name="Heller A."/>
            <person name="Higgins H."/>
            <person name="Honan T."/>
            <person name="Horn A."/>
            <person name="Houde N."/>
            <person name="Hughes L."/>
            <person name="Hulme W."/>
            <person name="Husby E."/>
            <person name="Iliev I."/>
            <person name="Jaffe D."/>
            <person name="Jones C."/>
            <person name="Kamal M."/>
            <person name="Kamat A."/>
            <person name="Kamvysselis M."/>
            <person name="Karlsson E."/>
            <person name="Kells C."/>
            <person name="Kieu A."/>
            <person name="Kisner P."/>
            <person name="Kodira C."/>
            <person name="Kulbokas E."/>
            <person name="Labutti K."/>
            <person name="Lama D."/>
            <person name="Landers T."/>
            <person name="Leger J."/>
            <person name="Levine S."/>
            <person name="Lewis D."/>
            <person name="Lewis T."/>
            <person name="Lindblad-toh K."/>
            <person name="Liu X."/>
            <person name="Lokyitsang T."/>
            <person name="Lokyitsang Y."/>
            <person name="Lucien O."/>
            <person name="Lui A."/>
            <person name="Ma L.J."/>
            <person name="Mabbitt R."/>
            <person name="Macdonald J."/>
            <person name="Maclean C."/>
            <person name="Major J."/>
            <person name="Manning J."/>
            <person name="Marabella R."/>
            <person name="Maru K."/>
            <person name="Matthews C."/>
            <person name="Mauceli E."/>
            <person name="Mccarthy M."/>
            <person name="Mcdonough S."/>
            <person name="Mcghee T."/>
            <person name="Meldrim J."/>
            <person name="Meneus L."/>
            <person name="Mesirov J."/>
            <person name="Mihalev A."/>
            <person name="Mihova T."/>
            <person name="Mikkelsen T."/>
            <person name="Mlenga V."/>
            <person name="Moru K."/>
            <person name="Mozes J."/>
            <person name="Mulrain L."/>
            <person name="Munson G."/>
            <person name="Naylor J."/>
            <person name="Newes C."/>
            <person name="Nguyen C."/>
            <person name="Nguyen N."/>
            <person name="Nguyen T."/>
            <person name="Nicol R."/>
            <person name="Nielsen C."/>
            <person name="Nizzari M."/>
            <person name="Norbu C."/>
            <person name="Norbu N."/>
            <person name="O'donnell P."/>
            <person name="Okoawo O."/>
            <person name="O'leary S."/>
            <person name="Omotosho B."/>
            <person name="O'neill K."/>
            <person name="Osman S."/>
            <person name="Parker S."/>
            <person name="Perrin D."/>
            <person name="Phunkhang P."/>
            <person name="Piqani B."/>
            <person name="Purcell S."/>
            <person name="Rachupka T."/>
            <person name="Ramasamy U."/>
            <person name="Rameau R."/>
            <person name="Ray V."/>
            <person name="Raymond C."/>
            <person name="Retta R."/>
            <person name="Richardson S."/>
            <person name="Rise C."/>
            <person name="Rodriguez J."/>
            <person name="Rogers J."/>
            <person name="Rogov P."/>
            <person name="Rutman M."/>
            <person name="Schupbach R."/>
            <person name="Seaman C."/>
            <person name="Settipalli S."/>
            <person name="Sharpe T."/>
            <person name="Sheridan J."/>
            <person name="Sherpa N."/>
            <person name="Shi J."/>
            <person name="Smirnov S."/>
            <person name="Smith C."/>
            <person name="Sougnez C."/>
            <person name="Spencer B."/>
            <person name="Stalker J."/>
            <person name="Stange-thomann N."/>
            <person name="Stavropoulos S."/>
            <person name="Stetson K."/>
            <person name="Stone C."/>
            <person name="Stone S."/>
            <person name="Stubbs M."/>
            <person name="Talamas J."/>
            <person name="Tchuinga P."/>
            <person name="Tenzing P."/>
            <person name="Tesfaye S."/>
            <person name="Theodore J."/>
            <person name="Thoulutsang Y."/>
            <person name="Topham K."/>
            <person name="Towey S."/>
            <person name="Tsamla T."/>
            <person name="Tsomo N."/>
            <person name="Vallee D."/>
            <person name="Vassiliev H."/>
            <person name="Venkataraman V."/>
            <person name="Vinson J."/>
            <person name="Vo A."/>
            <person name="Wade C."/>
            <person name="Wang S."/>
            <person name="Wangchuk T."/>
            <person name="Wangdi T."/>
            <person name="Whittaker C."/>
            <person name="Wilkinson J."/>
            <person name="Wu Y."/>
            <person name="Wyman D."/>
            <person name="Yadav S."/>
            <person name="Yang S."/>
            <person name="Yang X."/>
            <person name="Yeager S."/>
            <person name="Yee E."/>
            <person name="Young G."/>
            <person name="Zainoun J."/>
            <person name="Zembeck L."/>
            <person name="Zimmer A."/>
            <person name="Zody M."/>
            <person name="Lander E."/>
        </authorList>
    </citation>
    <scope>NUCLEOTIDE SEQUENCE [LARGE SCALE GENOMIC DNA]</scope>
</reference>
<comment type="subcellular location">
    <subcellularLocation>
        <location evidence="1">Endomembrane system</location>
        <topology evidence="1">Peripheral membrane protein</topology>
    </subcellularLocation>
</comment>
<dbReference type="Ensembl" id="ENSCSAVT00000001708.1">
    <property type="protein sequence ID" value="ENSCSAVP00000001680.1"/>
    <property type="gene ID" value="ENSCSAVG00000000972.1"/>
</dbReference>
<dbReference type="PANTHER" id="PTHR10658:SF81">
    <property type="entry name" value="PROTEIN RETINAL DEGENERATION B"/>
    <property type="match status" value="1"/>
</dbReference>
<sequence>MLIKEYRIPMPLSVQEYRIAQLYMIQKKSREESQGTESGVEIIQNKPYEDGPGGSGQYTQKIYHISKHIPGWLVAILPKDALIVEEEAWNAYPYTRTRYTCPFIEKFSIDIETRYFDDTGEKENVFDLPKSDFGRRIVDEIDLVNEQSSDYKKEEDPRHYVSKKTGRGPLSEDWLSIAKKSSPKSRGNFMCAYKQCKVEFKYWGMQSKIEKFIHDTGLRKVMLRAHKQAWCWQDEWHGLTINDIRRLEKETQLALQIKFGVNTSDSDNTLDLEESENNVENNSFSQTNLSSRQTGKKVLHKQSSNISSHSNHSKHSSLDGKHFNFYWEINNILKAVLKCSDISSDDEFFDAQGKFVCLLRLAAHSKTKTSTCFIIFYTDSLRSMVHENSLDHELLLDQVSILKYRRKVINIIMLYFFFVTNNVFQHYSANPCQVSVLLLVLHGGNGLEASNQGLHSTKQSDVHTLQSTLEAVMKSYYKSVYGRLAVRLVSCPAICTEAYHLLQRLIPTSHNDSTQHTISSAMLSIFGTSSPKYMDTIRLLACSCNFVYNNFILSSEGKGFNGQVCIISDTMGSVLAYDLLCSAASNDSSRRNSSLSYHEVIFDFLFFVRPQIQEEEDCRFQSVSEEMSSPTLRVLGPPKWDFPQPNPVLLSRRGSALPSLGGDSKFALLNLTCKSSSRFLLVLSISQAGNHHHHRNSPPRQISEPLPSISLSQLKLDFEVSELFMLGSPLGIVLAMRHANESHDNAPTPSLKPPLCRNVYNLFYPADPSSARIEPLLDPRFSNYAPSNVPKYHLFPLGDGQSISLGDILSTSREFTGSIDTGRRSSEWSVGSGQLDLQLSGNLAKSELSNDNGDYKIIVVTKFFLLPRMDNGLNISKQQICLNTNTANMLPDDNSSMITHPVASHWWGEKRIDFSLFSPDVIGGFPSASLPHLFHSSFWESADVAAFLLRQIFQYEHMHYQTSNNTEIQFTQTFPTEKWLRKRTNVKLRNLTANHRCRDSVALECTPQVLVGRFMYGPLDMLTLTGEKVDIYIMTPPPASEWVYMDTEICNNSGKVTYNIPESKSLTQGLYPVKMIVRGDHTSADSNLAVLCPQTECVIFSIDGSFTASMSIMGSDPKVRPGAVDVVRLWQDLGYLIIYVTGRPDMQKHRVVTWLAQHNFPHGMIWFGDGLSKDPLKQKTILLKNLKTENKLIYAAGYGSSKDIAVYSQLDIEPDRIFIVGKVSKKQSHQ</sequence>
<proteinExistence type="inferred from homology"/>
<accession>H2Y8N2</accession>
<dbReference type="Pfam" id="PF02862">
    <property type="entry name" value="DDHD"/>
    <property type="match status" value="1"/>
</dbReference>
<evidence type="ECO:0000256" key="6">
    <source>
        <dbReference type="SAM" id="MobiDB-lite"/>
    </source>
</evidence>
<dbReference type="FunFam" id="3.40.50.1000:FF:000173">
    <property type="entry name" value="Membrane-associated phosphatidylinositol transfer protein 2"/>
    <property type="match status" value="1"/>
</dbReference>
<dbReference type="CDD" id="cd08889">
    <property type="entry name" value="SRPBCC_PITPNM1-2_like"/>
    <property type="match status" value="1"/>
</dbReference>
<dbReference type="PROSITE" id="PS51043">
    <property type="entry name" value="DDHD"/>
    <property type="match status" value="1"/>
</dbReference>
<dbReference type="PRINTS" id="PR00391">
    <property type="entry name" value="PITRANSFER"/>
</dbReference>
<dbReference type="FunFam" id="3.30.530.20:FF:000001">
    <property type="entry name" value="Phosphatidylinositol transfer protein membrane associated 2"/>
    <property type="match status" value="1"/>
</dbReference>
<dbReference type="InterPro" id="IPR004177">
    <property type="entry name" value="DDHD_dom"/>
</dbReference>
<feature type="domain" description="DDHD" evidence="7">
    <location>
        <begin position="716"/>
        <end position="954"/>
    </location>
</feature>
<evidence type="ECO:0000259" key="7">
    <source>
        <dbReference type="PROSITE" id="PS51043"/>
    </source>
</evidence>
<reference evidence="8" key="2">
    <citation type="submission" date="2025-08" db="UniProtKB">
        <authorList>
            <consortium name="Ensembl"/>
        </authorList>
    </citation>
    <scope>IDENTIFICATION</scope>
</reference>
<dbReference type="GO" id="GO:0035091">
    <property type="term" value="F:phosphatidylinositol binding"/>
    <property type="evidence" value="ECO:0007669"/>
    <property type="project" value="TreeGrafter"/>
</dbReference>
<evidence type="ECO:0000256" key="3">
    <source>
        <dbReference type="ARBA" id="ARBA00022481"/>
    </source>
</evidence>
<evidence type="ECO:0000313" key="8">
    <source>
        <dbReference type="Ensembl" id="ENSCSAVP00000001680.1"/>
    </source>
</evidence>
<feature type="region of interest" description="Disordered" evidence="6">
    <location>
        <begin position="274"/>
        <end position="293"/>
    </location>
</feature>
<name>H2Y8N2_CIOSA</name>
<dbReference type="GO" id="GO:0046872">
    <property type="term" value="F:metal ion binding"/>
    <property type="evidence" value="ECO:0007669"/>
    <property type="project" value="InterPro"/>
</dbReference>
<dbReference type="GeneTree" id="ENSGT00940000164860"/>
<dbReference type="Gene3D" id="3.30.530.20">
    <property type="match status" value="1"/>
</dbReference>
<comment type="similarity">
    <text evidence="2">Belongs to the PtdIns transfer protein family. PI transfer class IIA subfamily.</text>
</comment>
<evidence type="ECO:0000313" key="9">
    <source>
        <dbReference type="Proteomes" id="UP000007875"/>
    </source>
</evidence>
<dbReference type="GO" id="GO:0005737">
    <property type="term" value="C:cytoplasm"/>
    <property type="evidence" value="ECO:0007669"/>
    <property type="project" value="TreeGrafter"/>
</dbReference>
<dbReference type="InterPro" id="IPR055261">
    <property type="entry name" value="PI_transfer_N"/>
</dbReference>
<dbReference type="eggNOG" id="KOG3668">
    <property type="taxonomic scope" value="Eukaryota"/>
</dbReference>
<keyword evidence="3" id="KW-0488">Methylation</keyword>
<dbReference type="Pfam" id="PF24695">
    <property type="entry name" value="PITM1-3"/>
    <property type="match status" value="1"/>
</dbReference>
<reference evidence="8" key="3">
    <citation type="submission" date="2025-09" db="UniProtKB">
        <authorList>
            <consortium name="Ensembl"/>
        </authorList>
    </citation>
    <scope>IDENTIFICATION</scope>
</reference>
<protein>
    <recommendedName>
        <fullName evidence="7">DDHD domain-containing protein</fullName>
    </recommendedName>
</protein>
<dbReference type="SUPFAM" id="SSF55961">
    <property type="entry name" value="Bet v1-like"/>
    <property type="match status" value="1"/>
</dbReference>
<dbReference type="Proteomes" id="UP000007875">
    <property type="component" value="Unassembled WGS sequence"/>
</dbReference>
<dbReference type="SUPFAM" id="SSF56784">
    <property type="entry name" value="HAD-like"/>
    <property type="match status" value="1"/>
</dbReference>
<feature type="compositionally biased region" description="Polar residues" evidence="6">
    <location>
        <begin position="284"/>
        <end position="293"/>
    </location>
</feature>
<keyword evidence="4" id="KW-0597">Phosphoprotein</keyword>
<evidence type="ECO:0000256" key="5">
    <source>
        <dbReference type="ARBA" id="ARBA00022837"/>
    </source>
</evidence>
<dbReference type="PANTHER" id="PTHR10658">
    <property type="entry name" value="PHOSPHATIDYLINOSITOL TRANSFER PROTEIN"/>
    <property type="match status" value="1"/>
</dbReference>